<protein>
    <recommendedName>
        <fullName evidence="3">AB hydrolase-1 domain-containing protein</fullName>
    </recommendedName>
</protein>
<dbReference type="EMBL" id="JAWDJX010000006">
    <property type="protein sequence ID" value="KAK3056303.1"/>
    <property type="molecule type" value="Genomic_DNA"/>
</dbReference>
<sequence length="337" mass="37288">MPPHEPEEPSQYEHILPLQNNRQLHYASAGDPTSTTVVLFFAGYFSIGTATPSSIPNALPGSHFIAPTIPGNGQSSSTPRNIPYNINLCESMTALLEELHPSDNSKSNAISQLYIGGGSYGTVPAQMIYGAPYTLSPYGRKIAGLLLAAPFSPFRYHKDYTKSLIWPNWVSVGPPTQWLPFQIVQRLLSTFMASRCKDLEGARSLLDMAIFSKMDDAEKAQLEAWAQRKQGITADEFKTRTAEGALKCTANWGGFLEGPHVLHSDWGFEPAKLDEEHAKPVLVTLSEAEELGQGMGEWLVENYRNAVLKKIQGGHIAALYHWDELWEDLVQRSSITQ</sequence>
<dbReference type="InterPro" id="IPR029058">
    <property type="entry name" value="AB_hydrolase_fold"/>
</dbReference>
<evidence type="ECO:0000313" key="2">
    <source>
        <dbReference type="Proteomes" id="UP001271007"/>
    </source>
</evidence>
<comment type="caution">
    <text evidence="1">The sequence shown here is derived from an EMBL/GenBank/DDBJ whole genome shotgun (WGS) entry which is preliminary data.</text>
</comment>
<dbReference type="AlphaFoldDB" id="A0AAJ0GF42"/>
<accession>A0AAJ0GF42</accession>
<dbReference type="Proteomes" id="UP001271007">
    <property type="component" value="Unassembled WGS sequence"/>
</dbReference>
<proteinExistence type="predicted"/>
<evidence type="ECO:0008006" key="3">
    <source>
        <dbReference type="Google" id="ProtNLM"/>
    </source>
</evidence>
<keyword evidence="2" id="KW-1185">Reference proteome</keyword>
<dbReference type="Gene3D" id="3.40.50.1820">
    <property type="entry name" value="alpha/beta hydrolase"/>
    <property type="match status" value="1"/>
</dbReference>
<name>A0AAJ0GF42_9PEZI</name>
<reference evidence="1" key="1">
    <citation type="submission" date="2023-04" db="EMBL/GenBank/DDBJ databases">
        <title>Black Yeasts Isolated from many extreme environments.</title>
        <authorList>
            <person name="Coleine C."/>
            <person name="Stajich J.E."/>
            <person name="Selbmann L."/>
        </authorList>
    </citation>
    <scope>NUCLEOTIDE SEQUENCE</scope>
    <source>
        <strain evidence="1">CCFEE 5312</strain>
    </source>
</reference>
<gene>
    <name evidence="1" type="ORF">LTR09_002810</name>
</gene>
<evidence type="ECO:0000313" key="1">
    <source>
        <dbReference type="EMBL" id="KAK3056303.1"/>
    </source>
</evidence>
<organism evidence="1 2">
    <name type="scientific">Extremus antarcticus</name>
    <dbReference type="NCBI Taxonomy" id="702011"/>
    <lineage>
        <taxon>Eukaryota</taxon>
        <taxon>Fungi</taxon>
        <taxon>Dikarya</taxon>
        <taxon>Ascomycota</taxon>
        <taxon>Pezizomycotina</taxon>
        <taxon>Dothideomycetes</taxon>
        <taxon>Dothideomycetidae</taxon>
        <taxon>Mycosphaerellales</taxon>
        <taxon>Extremaceae</taxon>
        <taxon>Extremus</taxon>
    </lineage>
</organism>
<dbReference type="SUPFAM" id="SSF53474">
    <property type="entry name" value="alpha/beta-Hydrolases"/>
    <property type="match status" value="1"/>
</dbReference>